<comment type="caution">
    <text evidence="2">The sequence shown here is derived from an EMBL/GenBank/DDBJ whole genome shotgun (WGS) entry which is preliminary data.</text>
</comment>
<proteinExistence type="predicted"/>
<feature type="compositionally biased region" description="Polar residues" evidence="1">
    <location>
        <begin position="44"/>
        <end position="58"/>
    </location>
</feature>
<feature type="region of interest" description="Disordered" evidence="1">
    <location>
        <begin position="1"/>
        <end position="25"/>
    </location>
</feature>
<accession>A0AAW0BF50</accession>
<dbReference type="EMBL" id="JAYKXP010000130">
    <property type="protein sequence ID" value="KAK7024182.1"/>
    <property type="molecule type" value="Genomic_DNA"/>
</dbReference>
<evidence type="ECO:0000313" key="2">
    <source>
        <dbReference type="EMBL" id="KAK7024182.1"/>
    </source>
</evidence>
<feature type="compositionally biased region" description="Acidic residues" evidence="1">
    <location>
        <begin position="1"/>
        <end position="14"/>
    </location>
</feature>
<gene>
    <name evidence="2" type="ORF">VNI00_016490</name>
</gene>
<protein>
    <recommendedName>
        <fullName evidence="4">BZIP domain-containing protein</fullName>
    </recommendedName>
</protein>
<dbReference type="AlphaFoldDB" id="A0AAW0BF50"/>
<feature type="region of interest" description="Disordered" evidence="1">
    <location>
        <begin position="39"/>
        <end position="97"/>
    </location>
</feature>
<evidence type="ECO:0000313" key="3">
    <source>
        <dbReference type="Proteomes" id="UP001383192"/>
    </source>
</evidence>
<name>A0AAW0BF50_9AGAR</name>
<feature type="compositionally biased region" description="Basic and acidic residues" evidence="1">
    <location>
        <begin position="137"/>
        <end position="146"/>
    </location>
</feature>
<feature type="compositionally biased region" description="Basic and acidic residues" evidence="1">
    <location>
        <begin position="80"/>
        <end position="97"/>
    </location>
</feature>
<evidence type="ECO:0000256" key="1">
    <source>
        <dbReference type="SAM" id="MobiDB-lite"/>
    </source>
</evidence>
<feature type="region of interest" description="Disordered" evidence="1">
    <location>
        <begin position="111"/>
        <end position="146"/>
    </location>
</feature>
<reference evidence="2 3" key="1">
    <citation type="submission" date="2024-01" db="EMBL/GenBank/DDBJ databases">
        <title>A draft genome for a cacao thread blight-causing isolate of Paramarasmius palmivorus.</title>
        <authorList>
            <person name="Baruah I.K."/>
            <person name="Bukari Y."/>
            <person name="Amoako-Attah I."/>
            <person name="Meinhardt L.W."/>
            <person name="Bailey B.A."/>
            <person name="Cohen S.P."/>
        </authorList>
    </citation>
    <scope>NUCLEOTIDE SEQUENCE [LARGE SCALE GENOMIC DNA]</scope>
    <source>
        <strain evidence="2 3">GH-12</strain>
    </source>
</reference>
<keyword evidence="3" id="KW-1185">Reference proteome</keyword>
<sequence>MSSEEEEEEDEMEEPTIVPFTSQIRPLYPQNITHVCCHPKRTESNASATQKRITNHTPARQIEFPARLSSPRSSPNGTLLRKDRERDKISLLPPTDRDNVLAFRRLRQNEYAKRHREKNRAAINAQERLRRRKAKELKRSSSTEQE</sequence>
<organism evidence="2 3">
    <name type="scientific">Paramarasmius palmivorus</name>
    <dbReference type="NCBI Taxonomy" id="297713"/>
    <lineage>
        <taxon>Eukaryota</taxon>
        <taxon>Fungi</taxon>
        <taxon>Dikarya</taxon>
        <taxon>Basidiomycota</taxon>
        <taxon>Agaricomycotina</taxon>
        <taxon>Agaricomycetes</taxon>
        <taxon>Agaricomycetidae</taxon>
        <taxon>Agaricales</taxon>
        <taxon>Marasmiineae</taxon>
        <taxon>Marasmiaceae</taxon>
        <taxon>Paramarasmius</taxon>
    </lineage>
</organism>
<dbReference type="Proteomes" id="UP001383192">
    <property type="component" value="Unassembled WGS sequence"/>
</dbReference>
<evidence type="ECO:0008006" key="4">
    <source>
        <dbReference type="Google" id="ProtNLM"/>
    </source>
</evidence>